<dbReference type="AlphaFoldDB" id="A0AAN7MGP8"/>
<comment type="caution">
    <text evidence="2">The sequence shown here is derived from an EMBL/GenBank/DDBJ whole genome shotgun (WGS) entry which is preliminary data.</text>
</comment>
<dbReference type="EMBL" id="JAXQNO010000005">
    <property type="protein sequence ID" value="KAK4798562.1"/>
    <property type="molecule type" value="Genomic_DNA"/>
</dbReference>
<sequence>MAATGNCSSVCIVGMMDQLWFHQAVLFPEPNISSLCNPKTNLITEIIPELTDGDELNSSTVSCPTPITSPAEEEFDQIEKMVGDEKERAARVGSSGLIISGRSSSSSPTVHTRPRRKSAIESSKSKRLQKSMSCRSFADLEMEEVRGFMDLGFVFKREHLSPRIVSVVPGLQRLAAGATTKQGPRRRQEAEEEKEDVEDDEEKSRDGIEEDEGGEETSTARPPHVRPYLSEAWLIRRPDSPLLNFRVPPRASPETEMKRHLRYWARTVASVIEQES</sequence>
<reference evidence="2 3" key="1">
    <citation type="journal article" date="2023" name="Hortic Res">
        <title>Pangenome of water caltrop reveals structural variations and asymmetric subgenome divergence after allopolyploidization.</title>
        <authorList>
            <person name="Zhang X."/>
            <person name="Chen Y."/>
            <person name="Wang L."/>
            <person name="Yuan Y."/>
            <person name="Fang M."/>
            <person name="Shi L."/>
            <person name="Lu R."/>
            <person name="Comes H.P."/>
            <person name="Ma Y."/>
            <person name="Chen Y."/>
            <person name="Huang G."/>
            <person name="Zhou Y."/>
            <person name="Zheng Z."/>
            <person name="Qiu Y."/>
        </authorList>
    </citation>
    <scope>NUCLEOTIDE SEQUENCE [LARGE SCALE GENOMIC DNA]</scope>
    <source>
        <strain evidence="2">F231</strain>
    </source>
</reference>
<accession>A0AAN7MGP8</accession>
<evidence type="ECO:0000256" key="1">
    <source>
        <dbReference type="SAM" id="MobiDB-lite"/>
    </source>
</evidence>
<proteinExistence type="predicted"/>
<keyword evidence="3" id="KW-1185">Reference proteome</keyword>
<dbReference type="PANTHER" id="PTHR33785">
    <property type="entry name" value="OS06G0550800 PROTEIN"/>
    <property type="match status" value="1"/>
</dbReference>
<feature type="compositionally biased region" description="Low complexity" evidence="1">
    <location>
        <begin position="93"/>
        <end position="107"/>
    </location>
</feature>
<name>A0AAN7MGP8_TRANT</name>
<feature type="compositionally biased region" description="Acidic residues" evidence="1">
    <location>
        <begin position="190"/>
        <end position="201"/>
    </location>
</feature>
<dbReference type="Proteomes" id="UP001346149">
    <property type="component" value="Unassembled WGS sequence"/>
</dbReference>
<protein>
    <submittedName>
        <fullName evidence="2">Uncharacterized protein</fullName>
    </submittedName>
</protein>
<organism evidence="2 3">
    <name type="scientific">Trapa natans</name>
    <name type="common">Water chestnut</name>
    <dbReference type="NCBI Taxonomy" id="22666"/>
    <lineage>
        <taxon>Eukaryota</taxon>
        <taxon>Viridiplantae</taxon>
        <taxon>Streptophyta</taxon>
        <taxon>Embryophyta</taxon>
        <taxon>Tracheophyta</taxon>
        <taxon>Spermatophyta</taxon>
        <taxon>Magnoliopsida</taxon>
        <taxon>eudicotyledons</taxon>
        <taxon>Gunneridae</taxon>
        <taxon>Pentapetalae</taxon>
        <taxon>rosids</taxon>
        <taxon>malvids</taxon>
        <taxon>Myrtales</taxon>
        <taxon>Lythraceae</taxon>
        <taxon>Trapa</taxon>
    </lineage>
</organism>
<gene>
    <name evidence="2" type="ORF">SAY86_030888</name>
</gene>
<feature type="region of interest" description="Disordered" evidence="1">
    <location>
        <begin position="176"/>
        <end position="225"/>
    </location>
</feature>
<feature type="region of interest" description="Disordered" evidence="1">
    <location>
        <begin position="93"/>
        <end position="132"/>
    </location>
</feature>
<dbReference type="PANTHER" id="PTHR33785:SF2">
    <property type="entry name" value="DUF1685 DOMAIN-CONTAINING PROTEIN"/>
    <property type="match status" value="1"/>
</dbReference>
<evidence type="ECO:0000313" key="3">
    <source>
        <dbReference type="Proteomes" id="UP001346149"/>
    </source>
</evidence>
<evidence type="ECO:0000313" key="2">
    <source>
        <dbReference type="EMBL" id="KAK4798562.1"/>
    </source>
</evidence>